<feature type="repeat" description="PPR" evidence="2">
    <location>
        <begin position="271"/>
        <end position="305"/>
    </location>
</feature>
<comment type="caution">
    <text evidence="3">The sequence shown here is derived from an EMBL/GenBank/DDBJ whole genome shotgun (WGS) entry which is preliminary data.</text>
</comment>
<dbReference type="InterPro" id="IPR002885">
    <property type="entry name" value="PPR_rpt"/>
</dbReference>
<feature type="repeat" description="PPR" evidence="2">
    <location>
        <begin position="36"/>
        <end position="70"/>
    </location>
</feature>
<dbReference type="Pfam" id="PF20431">
    <property type="entry name" value="E_motif"/>
    <property type="match status" value="1"/>
</dbReference>
<organism evidence="3 4">
    <name type="scientific">Kingdonia uniflora</name>
    <dbReference type="NCBI Taxonomy" id="39325"/>
    <lineage>
        <taxon>Eukaryota</taxon>
        <taxon>Viridiplantae</taxon>
        <taxon>Streptophyta</taxon>
        <taxon>Embryophyta</taxon>
        <taxon>Tracheophyta</taxon>
        <taxon>Spermatophyta</taxon>
        <taxon>Magnoliopsida</taxon>
        <taxon>Ranunculales</taxon>
        <taxon>Circaeasteraceae</taxon>
        <taxon>Kingdonia</taxon>
    </lineage>
</organism>
<dbReference type="Proteomes" id="UP000541444">
    <property type="component" value="Unassembled WGS sequence"/>
</dbReference>
<evidence type="ECO:0000313" key="4">
    <source>
        <dbReference type="Proteomes" id="UP000541444"/>
    </source>
</evidence>
<dbReference type="PROSITE" id="PS51375">
    <property type="entry name" value="PPR"/>
    <property type="match status" value="5"/>
</dbReference>
<keyword evidence="1" id="KW-0677">Repeat</keyword>
<keyword evidence="4" id="KW-1185">Reference proteome</keyword>
<dbReference type="Gene3D" id="1.25.40.10">
    <property type="entry name" value="Tetratricopeptide repeat domain"/>
    <property type="match status" value="3"/>
</dbReference>
<dbReference type="FunFam" id="1.25.40.10:FF:000348">
    <property type="entry name" value="Pentatricopeptide repeat-containing protein chloroplastic"/>
    <property type="match status" value="1"/>
</dbReference>
<dbReference type="NCBIfam" id="TIGR00756">
    <property type="entry name" value="PPR"/>
    <property type="match status" value="6"/>
</dbReference>
<dbReference type="PANTHER" id="PTHR47926">
    <property type="entry name" value="PENTATRICOPEPTIDE REPEAT-CONTAINING PROTEIN"/>
    <property type="match status" value="1"/>
</dbReference>
<feature type="repeat" description="PPR" evidence="2">
    <location>
        <begin position="107"/>
        <end position="137"/>
    </location>
</feature>
<protein>
    <recommendedName>
        <fullName evidence="5">Pentatricopeptide repeat-containing protein</fullName>
    </recommendedName>
</protein>
<proteinExistence type="predicted"/>
<dbReference type="PANTHER" id="PTHR47926:SF465">
    <property type="entry name" value="PENTATRICOPEPTIDE REPEAT (PPR-LIKE) SUPERFAMILY PROTEIN"/>
    <property type="match status" value="1"/>
</dbReference>
<dbReference type="FunFam" id="1.25.40.10:FF:000090">
    <property type="entry name" value="Pentatricopeptide repeat-containing protein, chloroplastic"/>
    <property type="match status" value="1"/>
</dbReference>
<dbReference type="InterPro" id="IPR046960">
    <property type="entry name" value="PPR_At4g14850-like_plant"/>
</dbReference>
<reference evidence="3 4" key="1">
    <citation type="journal article" date="2020" name="IScience">
        <title>Genome Sequencing of the Endangered Kingdonia uniflora (Circaeasteraceae, Ranunculales) Reveals Potential Mechanisms of Evolutionary Specialization.</title>
        <authorList>
            <person name="Sun Y."/>
            <person name="Deng T."/>
            <person name="Zhang A."/>
            <person name="Moore M.J."/>
            <person name="Landis J.B."/>
            <person name="Lin N."/>
            <person name="Zhang H."/>
            <person name="Zhang X."/>
            <person name="Huang J."/>
            <person name="Zhang X."/>
            <person name="Sun H."/>
            <person name="Wang H."/>
        </authorList>
    </citation>
    <scope>NUCLEOTIDE SEQUENCE [LARGE SCALE GENOMIC DNA]</scope>
    <source>
        <strain evidence="3">TB1705</strain>
        <tissue evidence="3">Leaf</tissue>
    </source>
</reference>
<dbReference type="Pfam" id="PF01535">
    <property type="entry name" value="PPR"/>
    <property type="match status" value="5"/>
</dbReference>
<evidence type="ECO:0008006" key="5">
    <source>
        <dbReference type="Google" id="ProtNLM"/>
    </source>
</evidence>
<dbReference type="InterPro" id="IPR046848">
    <property type="entry name" value="E_motif"/>
</dbReference>
<feature type="repeat" description="PPR" evidence="2">
    <location>
        <begin position="138"/>
        <end position="168"/>
    </location>
</feature>
<dbReference type="GO" id="GO:0003723">
    <property type="term" value="F:RNA binding"/>
    <property type="evidence" value="ECO:0007669"/>
    <property type="project" value="InterPro"/>
</dbReference>
<dbReference type="AlphaFoldDB" id="A0A7J7LRU8"/>
<dbReference type="Pfam" id="PF13041">
    <property type="entry name" value="PPR_2"/>
    <property type="match status" value="2"/>
</dbReference>
<evidence type="ECO:0000256" key="1">
    <source>
        <dbReference type="ARBA" id="ARBA00022737"/>
    </source>
</evidence>
<evidence type="ECO:0000256" key="2">
    <source>
        <dbReference type="PROSITE-ProRule" id="PRU00708"/>
    </source>
</evidence>
<dbReference type="GO" id="GO:0009451">
    <property type="term" value="P:RNA modification"/>
    <property type="evidence" value="ECO:0007669"/>
    <property type="project" value="InterPro"/>
</dbReference>
<name>A0A7J7LRU8_9MAGN</name>
<accession>A0A7J7LRU8</accession>
<feature type="repeat" description="PPR" evidence="2">
    <location>
        <begin position="169"/>
        <end position="203"/>
    </location>
</feature>
<evidence type="ECO:0000313" key="3">
    <source>
        <dbReference type="EMBL" id="KAF6145376.1"/>
    </source>
</evidence>
<gene>
    <name evidence="3" type="ORF">GIB67_038967</name>
</gene>
<dbReference type="EMBL" id="JACGCM010002070">
    <property type="protein sequence ID" value="KAF6145376.1"/>
    <property type="molecule type" value="Genomic_DNA"/>
</dbReference>
<dbReference type="OrthoDB" id="185373at2759"/>
<dbReference type="InterPro" id="IPR011990">
    <property type="entry name" value="TPR-like_helical_dom_sf"/>
</dbReference>
<sequence>MTVRNLFSWNNTLSVYAKRGMLKPARMLFDLMSERDVVSWNTMVIAHAKHGFFNEALEFYTKLRRSSLIHFNEFSFGGVLIACVKMENVGLTRQVHGQVLVTGFLSNIVLSSSLVDSYAKCGVLDYARSVFDEMKTKDVFAWTILISGYAKWGNVESARMLFNEMPEPNSVSWSALIDGYVRSGMEYEALNLFSEMTMKGIMPDEFTFSSCLCACASIASLKHGKQIHTQLIRIIFKPNAIVVSSLIDMYSKCGSLGIGRLVFDLMGDKKDVVLWNTMLSALALHGLGEEAIQLYDDMMREETKPNKVTLVVMLNACSHSGLVEEGIRFYESMTRDYGIVANQEHYACLVDLFGRAGEFGKVKNLFAEMSCKPDGQVWNALLGACRIHGNIELGRIAAKHLIELEPQSSAAYTLLSNIYAADGRWESVGKLRHTMNEREVRKEQAISWLDHE</sequence>